<sequence length="159" mass="17327">MRGAGGGVQSTGMTAITYHAQACARAGLPARMCPERLEILAERQRHLGVRLPEAVVEWYAVDGAVEFQASRTDDHVMGLDELGLPYCDDDYVAAGVLLISNENQDCYTLVVPLDAGPNPPVQLMDPFDLELREAVARREPFADSFSDYVQACVRDAAGR</sequence>
<dbReference type="Proteomes" id="UP001501866">
    <property type="component" value="Unassembled WGS sequence"/>
</dbReference>
<reference evidence="2" key="1">
    <citation type="journal article" date="2019" name="Int. J. Syst. Evol. Microbiol.">
        <title>The Global Catalogue of Microorganisms (GCM) 10K type strain sequencing project: providing services to taxonomists for standard genome sequencing and annotation.</title>
        <authorList>
            <consortium name="The Broad Institute Genomics Platform"/>
            <consortium name="The Broad Institute Genome Sequencing Center for Infectious Disease"/>
            <person name="Wu L."/>
            <person name="Ma J."/>
        </authorList>
    </citation>
    <scope>NUCLEOTIDE SEQUENCE [LARGE SCALE GENOMIC DNA]</scope>
    <source>
        <strain evidence="2">JCM 9095</strain>
    </source>
</reference>
<protein>
    <recommendedName>
        <fullName evidence="3">Knr4/Smi1-like domain-containing protein</fullName>
    </recommendedName>
</protein>
<proteinExistence type="predicted"/>
<comment type="caution">
    <text evidence="1">The sequence shown here is derived from an EMBL/GenBank/DDBJ whole genome shotgun (WGS) entry which is preliminary data.</text>
</comment>
<dbReference type="EMBL" id="BAAAUH010000012">
    <property type="protein sequence ID" value="GAA3172963.1"/>
    <property type="molecule type" value="Genomic_DNA"/>
</dbReference>
<evidence type="ECO:0008006" key="3">
    <source>
        <dbReference type="Google" id="ProtNLM"/>
    </source>
</evidence>
<evidence type="ECO:0000313" key="1">
    <source>
        <dbReference type="EMBL" id="GAA3172963.1"/>
    </source>
</evidence>
<keyword evidence="2" id="KW-1185">Reference proteome</keyword>
<accession>A0ABP6PAN2</accession>
<evidence type="ECO:0000313" key="2">
    <source>
        <dbReference type="Proteomes" id="UP001501866"/>
    </source>
</evidence>
<name>A0ABP6PAN2_9ACTN</name>
<organism evidence="1 2">
    <name type="scientific">Streptomyces virens</name>
    <dbReference type="NCBI Taxonomy" id="285572"/>
    <lineage>
        <taxon>Bacteria</taxon>
        <taxon>Bacillati</taxon>
        <taxon>Actinomycetota</taxon>
        <taxon>Actinomycetes</taxon>
        <taxon>Kitasatosporales</taxon>
        <taxon>Streptomycetaceae</taxon>
        <taxon>Streptomyces</taxon>
    </lineage>
</organism>
<gene>
    <name evidence="1" type="ORF">GCM10010451_22210</name>
</gene>